<gene>
    <name evidence="2" type="ORF">Vbra_10363</name>
</gene>
<accession>A0A0G4GUD2</accession>
<dbReference type="InParanoid" id="A0A0G4GUD2"/>
<dbReference type="AlphaFoldDB" id="A0A0G4GUD2"/>
<evidence type="ECO:0000313" key="3">
    <source>
        <dbReference type="Proteomes" id="UP000041254"/>
    </source>
</evidence>
<reference evidence="2 3" key="1">
    <citation type="submission" date="2014-11" db="EMBL/GenBank/DDBJ databases">
        <authorList>
            <person name="Zhu J."/>
            <person name="Qi W."/>
            <person name="Song R."/>
        </authorList>
    </citation>
    <scope>NUCLEOTIDE SEQUENCE [LARGE SCALE GENOMIC DNA]</scope>
</reference>
<keyword evidence="3" id="KW-1185">Reference proteome</keyword>
<dbReference type="Proteomes" id="UP000041254">
    <property type="component" value="Unassembled WGS sequence"/>
</dbReference>
<sequence length="172" mass="19045">MCPELLFPCPYCTPVKRMPETLLALPLAEETVALGMGLVEDEAYTCGSFVGHLLWPDWERTEPPVDINIYIRGAYGVAAMTAVPSVLQKPFRLYQGVTLPKTLWTDLRLLQDRIRQAYRLRFGEEPPNHPHQHHHYPYHHHPAAAAAAAAVAAGHHGGGGGLRPTPKTRTEG</sequence>
<organism evidence="2 3">
    <name type="scientific">Vitrella brassicaformis (strain CCMP3155)</name>
    <dbReference type="NCBI Taxonomy" id="1169540"/>
    <lineage>
        <taxon>Eukaryota</taxon>
        <taxon>Sar</taxon>
        <taxon>Alveolata</taxon>
        <taxon>Colpodellida</taxon>
        <taxon>Vitrellaceae</taxon>
        <taxon>Vitrella</taxon>
    </lineage>
</organism>
<evidence type="ECO:0000256" key="1">
    <source>
        <dbReference type="SAM" id="MobiDB-lite"/>
    </source>
</evidence>
<proteinExistence type="predicted"/>
<dbReference type="VEuPathDB" id="CryptoDB:Vbra_10363"/>
<dbReference type="EMBL" id="CDMY01000821">
    <property type="protein sequence ID" value="CEM34417.1"/>
    <property type="molecule type" value="Genomic_DNA"/>
</dbReference>
<evidence type="ECO:0000313" key="2">
    <source>
        <dbReference type="EMBL" id="CEM34417.1"/>
    </source>
</evidence>
<protein>
    <submittedName>
        <fullName evidence="2">Uncharacterized protein</fullName>
    </submittedName>
</protein>
<name>A0A0G4GUD2_VITBC</name>
<feature type="region of interest" description="Disordered" evidence="1">
    <location>
        <begin position="147"/>
        <end position="172"/>
    </location>
</feature>